<name>A0AAV3YI21_9GAST</name>
<dbReference type="Proteomes" id="UP000735302">
    <property type="component" value="Unassembled WGS sequence"/>
</dbReference>
<accession>A0AAV3YI21</accession>
<dbReference type="AlphaFoldDB" id="A0AAV3YI21"/>
<feature type="compositionally biased region" description="Basic and acidic residues" evidence="1">
    <location>
        <begin position="61"/>
        <end position="71"/>
    </location>
</feature>
<evidence type="ECO:0000313" key="2">
    <source>
        <dbReference type="EMBL" id="GFN86930.1"/>
    </source>
</evidence>
<reference evidence="2 3" key="1">
    <citation type="journal article" date="2021" name="Elife">
        <title>Chloroplast acquisition without the gene transfer in kleptoplastic sea slugs, Plakobranchus ocellatus.</title>
        <authorList>
            <person name="Maeda T."/>
            <person name="Takahashi S."/>
            <person name="Yoshida T."/>
            <person name="Shimamura S."/>
            <person name="Takaki Y."/>
            <person name="Nagai Y."/>
            <person name="Toyoda A."/>
            <person name="Suzuki Y."/>
            <person name="Arimoto A."/>
            <person name="Ishii H."/>
            <person name="Satoh N."/>
            <person name="Nishiyama T."/>
            <person name="Hasebe M."/>
            <person name="Maruyama T."/>
            <person name="Minagawa J."/>
            <person name="Obokata J."/>
            <person name="Shigenobu S."/>
        </authorList>
    </citation>
    <scope>NUCLEOTIDE SEQUENCE [LARGE SCALE GENOMIC DNA]</scope>
</reference>
<evidence type="ECO:0000256" key="1">
    <source>
        <dbReference type="SAM" id="MobiDB-lite"/>
    </source>
</evidence>
<dbReference type="EMBL" id="BLXT01001622">
    <property type="protein sequence ID" value="GFN86930.1"/>
    <property type="molecule type" value="Genomic_DNA"/>
</dbReference>
<keyword evidence="3" id="KW-1185">Reference proteome</keyword>
<feature type="compositionally biased region" description="Polar residues" evidence="1">
    <location>
        <begin position="1"/>
        <end position="14"/>
    </location>
</feature>
<comment type="caution">
    <text evidence="2">The sequence shown here is derived from an EMBL/GenBank/DDBJ whole genome shotgun (WGS) entry which is preliminary data.</text>
</comment>
<protein>
    <submittedName>
        <fullName evidence="2">Uncharacterized protein</fullName>
    </submittedName>
</protein>
<feature type="region of interest" description="Disordered" evidence="1">
    <location>
        <begin position="61"/>
        <end position="97"/>
    </location>
</feature>
<proteinExistence type="predicted"/>
<feature type="region of interest" description="Disordered" evidence="1">
    <location>
        <begin position="1"/>
        <end position="21"/>
    </location>
</feature>
<evidence type="ECO:0000313" key="3">
    <source>
        <dbReference type="Proteomes" id="UP000735302"/>
    </source>
</evidence>
<feature type="compositionally biased region" description="Basic and acidic residues" evidence="1">
    <location>
        <begin position="80"/>
        <end position="92"/>
    </location>
</feature>
<sequence>MRLQMTQHFIQSPSPVKRSNDASNVRLDSLVKQQKLNCTTTSSIPSALSKPFCKALYRVDEEQADKEKDGRTTSVNEQTSSERDTEERREPVVMENNRCCYPEAPHRMKSMGLI</sequence>
<gene>
    <name evidence="2" type="ORF">PoB_001343600</name>
</gene>
<organism evidence="2 3">
    <name type="scientific">Plakobranchus ocellatus</name>
    <dbReference type="NCBI Taxonomy" id="259542"/>
    <lineage>
        <taxon>Eukaryota</taxon>
        <taxon>Metazoa</taxon>
        <taxon>Spiralia</taxon>
        <taxon>Lophotrochozoa</taxon>
        <taxon>Mollusca</taxon>
        <taxon>Gastropoda</taxon>
        <taxon>Heterobranchia</taxon>
        <taxon>Euthyneura</taxon>
        <taxon>Panpulmonata</taxon>
        <taxon>Sacoglossa</taxon>
        <taxon>Placobranchoidea</taxon>
        <taxon>Plakobranchidae</taxon>
        <taxon>Plakobranchus</taxon>
    </lineage>
</organism>